<dbReference type="GeneTree" id="ENSGT00940000160433"/>
<evidence type="ECO:0000256" key="17">
    <source>
        <dbReference type="PIRSR" id="PIRSR005557-2"/>
    </source>
</evidence>
<dbReference type="Pfam" id="PF00777">
    <property type="entry name" value="Glyco_transf_29"/>
    <property type="match status" value="1"/>
</dbReference>
<comment type="subcellular location">
    <subcellularLocation>
        <location evidence="1">Golgi apparatus membrane</location>
        <topology evidence="1">Single-pass type II membrane protein</topology>
    </subcellularLocation>
</comment>
<name>A0A8C5MM12_9ANUR</name>
<evidence type="ECO:0000256" key="8">
    <source>
        <dbReference type="ARBA" id="ARBA00022989"/>
    </source>
</evidence>
<comment type="catalytic activity">
    <reaction evidence="15">
        <text>a 3-O-[N-acetyl-alpha-neuraminyl-(2-&gt;3)-beta-D-galactosyl-(1-&gt;3)-N-acetyl-alpha-D-galactosaminyl]-L-threonyl-[protein] + CMP-N-acetyl-beta-neuraminate = a 3-O-{alpha-Neu5Ac-(2-&gt;3)-beta-D-Gal-(1-&gt;3)-[alpha-Neu5Ac-(2-&gt;6)]-alpha-D-GalNAc}-L-threonyl-[protein] + CMP + H(+)</text>
        <dbReference type="Rhea" id="RHEA:81659"/>
        <dbReference type="Rhea" id="RHEA-COMP:14417"/>
        <dbReference type="Rhea" id="RHEA-COMP:16763"/>
        <dbReference type="ChEBI" id="CHEBI:15378"/>
        <dbReference type="ChEBI" id="CHEBI:57812"/>
        <dbReference type="ChEBI" id="CHEBI:60377"/>
        <dbReference type="ChEBI" id="CHEBI:139598"/>
        <dbReference type="ChEBI" id="CHEBI:156398"/>
    </reaction>
    <physiologicalReaction direction="left-to-right" evidence="15">
        <dbReference type="Rhea" id="RHEA:81660"/>
    </physiologicalReaction>
</comment>
<keyword evidence="5" id="KW-0808">Transferase</keyword>
<dbReference type="GO" id="GO:0000139">
    <property type="term" value="C:Golgi membrane"/>
    <property type="evidence" value="ECO:0007669"/>
    <property type="project" value="UniProtKB-SubCell"/>
</dbReference>
<dbReference type="InterPro" id="IPR038578">
    <property type="entry name" value="GT29-like_sf"/>
</dbReference>
<protein>
    <recommendedName>
        <fullName evidence="14">alpha-N-acetylgalactosaminide alpha-2,6-sialyltransferase</fullName>
        <ecNumber evidence="14">2.4.3.3</ecNumber>
    </recommendedName>
</protein>
<dbReference type="Gene3D" id="3.90.1480.20">
    <property type="entry name" value="Glycosyl transferase family 29"/>
    <property type="match status" value="1"/>
</dbReference>
<evidence type="ECO:0000256" key="15">
    <source>
        <dbReference type="ARBA" id="ARBA00050664"/>
    </source>
</evidence>
<keyword evidence="11" id="KW-1015">Disulfide bond</keyword>
<evidence type="ECO:0000256" key="1">
    <source>
        <dbReference type="ARBA" id="ARBA00004323"/>
    </source>
</evidence>
<evidence type="ECO:0000256" key="14">
    <source>
        <dbReference type="ARBA" id="ARBA00039109"/>
    </source>
</evidence>
<proteinExistence type="inferred from homology"/>
<reference evidence="18" key="1">
    <citation type="submission" date="2025-08" db="UniProtKB">
        <authorList>
            <consortium name="Ensembl"/>
        </authorList>
    </citation>
    <scope>IDENTIFICATION</scope>
</reference>
<comment type="catalytic activity">
    <reaction evidence="16">
        <text>a 3-O-[N-acetyl-alpha-D-galactosaminyl]-L-threonyl-[protein] + CMP-N-acetyl-beta-neuraminate = a 3-O-[N-acetyl-alpha-neuraminosyl-(2-&gt;6)-N-acetyl-alpha-D-galactosaminyl]-L-threonyl-[protein] + CMP + H(+)</text>
        <dbReference type="Rhea" id="RHEA:81643"/>
        <dbReference type="Rhea" id="RHEA-COMP:11689"/>
        <dbReference type="Rhea" id="RHEA-COMP:19720"/>
        <dbReference type="ChEBI" id="CHEBI:15378"/>
        <dbReference type="ChEBI" id="CHEBI:57812"/>
        <dbReference type="ChEBI" id="CHEBI:60377"/>
        <dbReference type="ChEBI" id="CHEBI:87075"/>
        <dbReference type="ChEBI" id="CHEBI:231970"/>
    </reaction>
    <physiologicalReaction direction="left-to-right" evidence="16">
        <dbReference type="Rhea" id="RHEA:81644"/>
    </physiologicalReaction>
</comment>
<evidence type="ECO:0000256" key="5">
    <source>
        <dbReference type="ARBA" id="ARBA00022679"/>
    </source>
</evidence>
<dbReference type="Proteomes" id="UP000694569">
    <property type="component" value="Unplaced"/>
</dbReference>
<evidence type="ECO:0000256" key="11">
    <source>
        <dbReference type="ARBA" id="ARBA00023157"/>
    </source>
</evidence>
<comment type="pathway">
    <text evidence="2">Protein modification; protein glycosylation.</text>
</comment>
<keyword evidence="19" id="KW-1185">Reference proteome</keyword>
<gene>
    <name evidence="18" type="primary">ST6GALNAC2</name>
</gene>
<evidence type="ECO:0000313" key="19">
    <source>
        <dbReference type="Proteomes" id="UP000694569"/>
    </source>
</evidence>
<keyword evidence="8" id="KW-1133">Transmembrane helix</keyword>
<organism evidence="18 19">
    <name type="scientific">Leptobrachium leishanense</name>
    <name type="common">Leishan spiny toad</name>
    <dbReference type="NCBI Taxonomy" id="445787"/>
    <lineage>
        <taxon>Eukaryota</taxon>
        <taxon>Metazoa</taxon>
        <taxon>Chordata</taxon>
        <taxon>Craniata</taxon>
        <taxon>Vertebrata</taxon>
        <taxon>Euteleostomi</taxon>
        <taxon>Amphibia</taxon>
        <taxon>Batrachia</taxon>
        <taxon>Anura</taxon>
        <taxon>Pelobatoidea</taxon>
        <taxon>Megophryidae</taxon>
        <taxon>Leptobrachium</taxon>
    </lineage>
</organism>
<dbReference type="PANTHER" id="PTHR45941">
    <property type="entry name" value="ALPHA-N-ACETYLGALACTOSAMINIDE ALPHA-2,6-SIALYLTRANSFERASE 2-LIKE-RELATED"/>
    <property type="match status" value="1"/>
</dbReference>
<keyword evidence="4" id="KW-0328">Glycosyltransferase</keyword>
<dbReference type="GO" id="GO:0006493">
    <property type="term" value="P:protein O-linked glycosylation"/>
    <property type="evidence" value="ECO:0007669"/>
    <property type="project" value="TreeGrafter"/>
</dbReference>
<sequence length="400" mass="46021">MRLYWFKLLGVLTALVLAVVFYGQYYVWLVARNSIQRTVAKPESLDKDLIGHLQFYGSHEDQKKSSTAKLRNIILMKEDEPLACPSSLQLRAKEDSLYKTLFNFDIPLLMWDSHMTESNWRVLSKRPVPYGWKDLPREDVSSTLKLLNDSANQMMFEFKPPQSCVRCAVVGNGGILNGSRKGKEIDEHDYVFRQNGAITKGFEEDVGTKTSFYGFTVNTMKNSLIAYEADGFLSTPKGEAIQYIFIPSDLRDYVMLRSAIMGVPVPTGTDKGDMPSLYFGPETSPKKFKLLHPEFLLYTRDRFLPSEILNTEYARLYMPSTGGLMLLSALHSCDQVSAYGFITRSYNLYSDHYYEKKKQTLEFYANHDLLMEMKLWEMLHKKGIMKLYQRGQDNDKEGKT</sequence>
<evidence type="ECO:0000256" key="4">
    <source>
        <dbReference type="ARBA" id="ARBA00022676"/>
    </source>
</evidence>
<evidence type="ECO:0000256" key="13">
    <source>
        <dbReference type="ARBA" id="ARBA00036348"/>
    </source>
</evidence>
<dbReference type="InterPro" id="IPR001675">
    <property type="entry name" value="Glyco_trans_29"/>
</dbReference>
<comment type="similarity">
    <text evidence="3">Belongs to the glycosyltransferase 29 family.</text>
</comment>
<dbReference type="FunFam" id="3.90.1480.20:FF:000015">
    <property type="entry name" value="Lactosylceramide alpha-2,3-sialyltransferase"/>
    <property type="match status" value="1"/>
</dbReference>
<feature type="disulfide bond" evidence="17">
    <location>
        <begin position="167"/>
        <end position="333"/>
    </location>
</feature>
<evidence type="ECO:0000313" key="18">
    <source>
        <dbReference type="Ensembl" id="ENSLLEP00000015730.1"/>
    </source>
</evidence>
<evidence type="ECO:0000256" key="16">
    <source>
        <dbReference type="ARBA" id="ARBA00052285"/>
    </source>
</evidence>
<evidence type="ECO:0000256" key="9">
    <source>
        <dbReference type="ARBA" id="ARBA00023034"/>
    </source>
</evidence>
<keyword evidence="7" id="KW-0735">Signal-anchor</keyword>
<dbReference type="PIRSF" id="PIRSF005557">
    <property type="entry name" value="Sialyl_trans"/>
    <property type="match status" value="1"/>
</dbReference>
<dbReference type="OrthoDB" id="10264956at2759"/>
<keyword evidence="10" id="KW-0472">Membrane</keyword>
<accession>A0A8C5MM12</accession>
<evidence type="ECO:0000256" key="3">
    <source>
        <dbReference type="ARBA" id="ARBA00006003"/>
    </source>
</evidence>
<keyword evidence="12" id="KW-0325">Glycoprotein</keyword>
<dbReference type="AlphaFoldDB" id="A0A8C5MM12"/>
<reference evidence="18" key="2">
    <citation type="submission" date="2025-09" db="UniProtKB">
        <authorList>
            <consortium name="Ensembl"/>
        </authorList>
    </citation>
    <scope>IDENTIFICATION</scope>
</reference>
<dbReference type="GO" id="GO:0001665">
    <property type="term" value="F:alpha-N-acetylgalactosaminide alpha-2,6-sialyltransferase activity"/>
    <property type="evidence" value="ECO:0007669"/>
    <property type="project" value="UniProtKB-EC"/>
</dbReference>
<evidence type="ECO:0000256" key="7">
    <source>
        <dbReference type="ARBA" id="ARBA00022968"/>
    </source>
</evidence>
<dbReference type="PANTHER" id="PTHR45941:SF5">
    <property type="entry name" value="ALPHA-N-ACETYLGALACTOSAMINIDE ALPHA-2,6-SIALYLTRANSFERASE 2"/>
    <property type="match status" value="1"/>
</dbReference>
<dbReference type="EC" id="2.4.3.3" evidence="14"/>
<evidence type="ECO:0000256" key="12">
    <source>
        <dbReference type="ARBA" id="ARBA00023180"/>
    </source>
</evidence>
<evidence type="ECO:0000256" key="6">
    <source>
        <dbReference type="ARBA" id="ARBA00022692"/>
    </source>
</evidence>
<evidence type="ECO:0000256" key="10">
    <source>
        <dbReference type="ARBA" id="ARBA00023136"/>
    </source>
</evidence>
<keyword evidence="9" id="KW-0333">Golgi apparatus</keyword>
<comment type="catalytic activity">
    <reaction evidence="13">
        <text>a beta-D-galactosyl-(1-&gt;3)-N-acetyl-alpha-D-galactosaminyl derivative + CMP-N-acetyl-beta-neuraminate = a beta-D-galactosyl-(1-&gt;3)-[N-acetyl-alpha-neuraminyl-(2-&gt;6)]-N-acetyl-alpha-D-galactosaminyl derivative + CMP + H(+)</text>
        <dbReference type="Rhea" id="RHEA:11136"/>
        <dbReference type="ChEBI" id="CHEBI:15378"/>
        <dbReference type="ChEBI" id="CHEBI:57812"/>
        <dbReference type="ChEBI" id="CHEBI:60377"/>
        <dbReference type="ChEBI" id="CHEBI:133470"/>
        <dbReference type="ChEBI" id="CHEBI:140764"/>
        <dbReference type="EC" id="2.4.3.3"/>
    </reaction>
    <physiologicalReaction direction="left-to-right" evidence="13">
        <dbReference type="Rhea" id="RHEA:11137"/>
    </physiologicalReaction>
</comment>
<dbReference type="InterPro" id="IPR012163">
    <property type="entry name" value="Sialyl_trans"/>
</dbReference>
<dbReference type="Ensembl" id="ENSLLET00000016332.1">
    <property type="protein sequence ID" value="ENSLLEP00000015730.1"/>
    <property type="gene ID" value="ENSLLEG00000010006.1"/>
</dbReference>
<evidence type="ECO:0000256" key="2">
    <source>
        <dbReference type="ARBA" id="ARBA00004922"/>
    </source>
</evidence>
<keyword evidence="6" id="KW-0812">Transmembrane</keyword>